<dbReference type="AlphaFoldDB" id="A0AAV7J7N6"/>
<evidence type="ECO:0000313" key="1">
    <source>
        <dbReference type="EMBL" id="KAH0567833.1"/>
    </source>
</evidence>
<proteinExistence type="predicted"/>
<organism evidence="1 2">
    <name type="scientific">Cotesia glomerata</name>
    <name type="common">Lepidopteran parasitic wasp</name>
    <name type="synonym">Apanteles glomeratus</name>
    <dbReference type="NCBI Taxonomy" id="32391"/>
    <lineage>
        <taxon>Eukaryota</taxon>
        <taxon>Metazoa</taxon>
        <taxon>Ecdysozoa</taxon>
        <taxon>Arthropoda</taxon>
        <taxon>Hexapoda</taxon>
        <taxon>Insecta</taxon>
        <taxon>Pterygota</taxon>
        <taxon>Neoptera</taxon>
        <taxon>Endopterygota</taxon>
        <taxon>Hymenoptera</taxon>
        <taxon>Apocrita</taxon>
        <taxon>Ichneumonoidea</taxon>
        <taxon>Braconidae</taxon>
        <taxon>Microgastrinae</taxon>
        <taxon>Cotesia</taxon>
    </lineage>
</organism>
<sequence length="138" mass="16122">MVKINFSDSNELRLIEDGEETNFAGFVTTIVGIQWVEFEYRFIFFISEGKLMRYPIYMDIAFKNIINHIHLHQLIIIKKSIARIGVLDPFSNDPIVHEFKFEVNNTSKVNIIPFTLSDDHFTSLPNLQIKIDSENENE</sequence>
<name>A0AAV7J7N6_COTGL</name>
<dbReference type="Proteomes" id="UP000826195">
    <property type="component" value="Unassembled WGS sequence"/>
</dbReference>
<reference evidence="1 2" key="1">
    <citation type="journal article" date="2021" name="J. Hered.">
        <title>A chromosome-level genome assembly of the parasitoid wasp, Cotesia glomerata (Hymenoptera: Braconidae).</title>
        <authorList>
            <person name="Pinto B.J."/>
            <person name="Weis J.J."/>
            <person name="Gamble T."/>
            <person name="Ode P.J."/>
            <person name="Paul R."/>
            <person name="Zaspel J.M."/>
        </authorList>
    </citation>
    <scope>NUCLEOTIDE SEQUENCE [LARGE SCALE GENOMIC DNA]</scope>
    <source>
        <strain evidence="1">CgM1</strain>
    </source>
</reference>
<dbReference type="EMBL" id="JAHXZJ010000001">
    <property type="protein sequence ID" value="KAH0567833.1"/>
    <property type="molecule type" value="Genomic_DNA"/>
</dbReference>
<accession>A0AAV7J7N6</accession>
<keyword evidence="2" id="KW-1185">Reference proteome</keyword>
<evidence type="ECO:0000313" key="2">
    <source>
        <dbReference type="Proteomes" id="UP000826195"/>
    </source>
</evidence>
<gene>
    <name evidence="1" type="ORF">KQX54_014685</name>
</gene>
<comment type="caution">
    <text evidence="1">The sequence shown here is derived from an EMBL/GenBank/DDBJ whole genome shotgun (WGS) entry which is preliminary data.</text>
</comment>
<protein>
    <submittedName>
        <fullName evidence="1">Uncharacterized protein</fullName>
    </submittedName>
</protein>